<protein>
    <submittedName>
        <fullName evidence="2">Uncharacterized protein</fullName>
    </submittedName>
</protein>
<evidence type="ECO:0000313" key="3">
    <source>
        <dbReference type="Proteomes" id="UP000694892"/>
    </source>
</evidence>
<evidence type="ECO:0000313" key="2">
    <source>
        <dbReference type="EMBL" id="OCT84545.1"/>
    </source>
</evidence>
<keyword evidence="1" id="KW-0812">Transmembrane</keyword>
<organism evidence="2 3">
    <name type="scientific">Xenopus laevis</name>
    <name type="common">African clawed frog</name>
    <dbReference type="NCBI Taxonomy" id="8355"/>
    <lineage>
        <taxon>Eukaryota</taxon>
        <taxon>Metazoa</taxon>
        <taxon>Chordata</taxon>
        <taxon>Craniata</taxon>
        <taxon>Vertebrata</taxon>
        <taxon>Euteleostomi</taxon>
        <taxon>Amphibia</taxon>
        <taxon>Batrachia</taxon>
        <taxon>Anura</taxon>
        <taxon>Pipoidea</taxon>
        <taxon>Pipidae</taxon>
        <taxon>Xenopodinae</taxon>
        <taxon>Xenopus</taxon>
        <taxon>Xenopus</taxon>
    </lineage>
</organism>
<evidence type="ECO:0000256" key="1">
    <source>
        <dbReference type="SAM" id="Phobius"/>
    </source>
</evidence>
<reference evidence="3" key="1">
    <citation type="journal article" date="2016" name="Nature">
        <title>Genome evolution in the allotetraploid frog Xenopus laevis.</title>
        <authorList>
            <person name="Session A.M."/>
            <person name="Uno Y."/>
            <person name="Kwon T."/>
            <person name="Chapman J.A."/>
            <person name="Toyoda A."/>
            <person name="Takahashi S."/>
            <person name="Fukui A."/>
            <person name="Hikosaka A."/>
            <person name="Suzuki A."/>
            <person name="Kondo M."/>
            <person name="van Heeringen S.J."/>
            <person name="Quigley I."/>
            <person name="Heinz S."/>
            <person name="Ogino H."/>
            <person name="Ochi H."/>
            <person name="Hellsten U."/>
            <person name="Lyons J.B."/>
            <person name="Simakov O."/>
            <person name="Putnam N."/>
            <person name="Stites J."/>
            <person name="Kuroki Y."/>
            <person name="Tanaka T."/>
            <person name="Michiue T."/>
            <person name="Watanabe M."/>
            <person name="Bogdanovic O."/>
            <person name="Lister R."/>
            <person name="Georgiou G."/>
            <person name="Paranjpe S.S."/>
            <person name="van Kruijsbergen I."/>
            <person name="Shu S."/>
            <person name="Carlson J."/>
            <person name="Kinoshita T."/>
            <person name="Ohta Y."/>
            <person name="Mawaribuchi S."/>
            <person name="Jenkins J."/>
            <person name="Grimwood J."/>
            <person name="Schmutz J."/>
            <person name="Mitros T."/>
            <person name="Mozaffari S.V."/>
            <person name="Suzuki Y."/>
            <person name="Haramoto Y."/>
            <person name="Yamamoto T.S."/>
            <person name="Takagi C."/>
            <person name="Heald R."/>
            <person name="Miller K."/>
            <person name="Haudenschild C."/>
            <person name="Kitzman J."/>
            <person name="Nakayama T."/>
            <person name="Izutsu Y."/>
            <person name="Robert J."/>
            <person name="Fortriede J."/>
            <person name="Burns K."/>
            <person name="Lotay V."/>
            <person name="Karimi K."/>
            <person name="Yasuoka Y."/>
            <person name="Dichmann D.S."/>
            <person name="Flajnik M.F."/>
            <person name="Houston D.W."/>
            <person name="Shendure J."/>
            <person name="DuPasquier L."/>
            <person name="Vize P.D."/>
            <person name="Zorn A.M."/>
            <person name="Ito M."/>
            <person name="Marcotte E.M."/>
            <person name="Wallingford J.B."/>
            <person name="Ito Y."/>
            <person name="Asashima M."/>
            <person name="Ueno N."/>
            <person name="Matsuda Y."/>
            <person name="Veenstra G.J."/>
            <person name="Fujiyama A."/>
            <person name="Harland R.M."/>
            <person name="Taira M."/>
            <person name="Rokhsar D.S."/>
        </authorList>
    </citation>
    <scope>NUCLEOTIDE SEQUENCE [LARGE SCALE GENOMIC DNA]</scope>
    <source>
        <strain evidence="3">J</strain>
    </source>
</reference>
<feature type="transmembrane region" description="Helical" evidence="1">
    <location>
        <begin position="20"/>
        <end position="43"/>
    </location>
</feature>
<dbReference type="EMBL" id="CM004472">
    <property type="protein sequence ID" value="OCT84545.1"/>
    <property type="molecule type" value="Genomic_DNA"/>
</dbReference>
<dbReference type="Proteomes" id="UP000694892">
    <property type="component" value="Chromosome 4L"/>
</dbReference>
<gene>
    <name evidence="2" type="ORF">XELAEV_18022698mg</name>
</gene>
<keyword evidence="1" id="KW-0472">Membrane</keyword>
<keyword evidence="1" id="KW-1133">Transmembrane helix</keyword>
<name>A0A974HNM9_XENLA</name>
<dbReference type="AlphaFoldDB" id="A0A974HNM9"/>
<accession>A0A974HNM9</accession>
<sequence>MAAPLVQAVRLLQQRPTSLLFAGIGAFFGIQQFFSMCGCAGAVGSSASRRQRHHHHVILRRQWAAEREAESWAGTLVWGGLKKTGEKQTGLFLMLPVPIYG</sequence>
<proteinExistence type="predicted"/>